<dbReference type="SUPFAM" id="SSF54106">
    <property type="entry name" value="LysM domain"/>
    <property type="match status" value="1"/>
</dbReference>
<evidence type="ECO:0000313" key="3">
    <source>
        <dbReference type="EMBL" id="MCW7555356.1"/>
    </source>
</evidence>
<protein>
    <submittedName>
        <fullName evidence="3">LysM peptidoglycan-binding domain-containing protein</fullName>
    </submittedName>
</protein>
<accession>A0ABT3N160</accession>
<dbReference type="InterPro" id="IPR036779">
    <property type="entry name" value="LysM_dom_sf"/>
</dbReference>
<evidence type="ECO:0000256" key="1">
    <source>
        <dbReference type="SAM" id="SignalP"/>
    </source>
</evidence>
<dbReference type="InterPro" id="IPR018392">
    <property type="entry name" value="LysM"/>
</dbReference>
<feature type="domain" description="LysM" evidence="2">
    <location>
        <begin position="30"/>
        <end position="78"/>
    </location>
</feature>
<dbReference type="EMBL" id="JAPFCC010000001">
    <property type="protein sequence ID" value="MCW7555356.1"/>
    <property type="molecule type" value="Genomic_DNA"/>
</dbReference>
<dbReference type="Gene3D" id="3.10.350.10">
    <property type="entry name" value="LysM domain"/>
    <property type="match status" value="1"/>
</dbReference>
<keyword evidence="4" id="KW-1185">Reference proteome</keyword>
<dbReference type="PANTHER" id="PTHR34700">
    <property type="entry name" value="POTASSIUM BINDING PROTEIN KBP"/>
    <property type="match status" value="1"/>
</dbReference>
<gene>
    <name evidence="3" type="ORF">NX722_22535</name>
</gene>
<keyword evidence="1" id="KW-0732">Signal</keyword>
<dbReference type="Pfam" id="PF01476">
    <property type="entry name" value="LysM"/>
    <property type="match status" value="1"/>
</dbReference>
<dbReference type="Proteomes" id="UP001209854">
    <property type="component" value="Unassembled WGS sequence"/>
</dbReference>
<proteinExistence type="predicted"/>
<reference evidence="3 4" key="1">
    <citation type="submission" date="2022-10" db="EMBL/GenBank/DDBJ databases">
        <title>High-quality genome sequences of two octocoral-associated bacteria, Endozoicomonas euniceicola EF212 and Endozoicomonas gorgoniicola PS125.</title>
        <authorList>
            <person name="Chiou Y.-J."/>
            <person name="Chen Y.-H."/>
        </authorList>
    </citation>
    <scope>NUCLEOTIDE SEQUENCE [LARGE SCALE GENOMIC DNA]</scope>
    <source>
        <strain evidence="3 4">PS125</strain>
    </source>
</reference>
<name>A0ABT3N160_9GAMM</name>
<dbReference type="SMART" id="SM00257">
    <property type="entry name" value="LysM"/>
    <property type="match status" value="1"/>
</dbReference>
<dbReference type="PANTHER" id="PTHR34700:SF4">
    <property type="entry name" value="PHAGE-LIKE ELEMENT PBSX PROTEIN XKDP"/>
    <property type="match status" value="1"/>
</dbReference>
<dbReference type="CDD" id="cd00118">
    <property type="entry name" value="LysM"/>
    <property type="match status" value="1"/>
</dbReference>
<dbReference type="PROSITE" id="PS51782">
    <property type="entry name" value="LYSM"/>
    <property type="match status" value="1"/>
</dbReference>
<comment type="caution">
    <text evidence="3">The sequence shown here is derived from an EMBL/GenBank/DDBJ whole genome shotgun (WGS) entry which is preliminary data.</text>
</comment>
<feature type="chain" id="PRO_5047255043" evidence="1">
    <location>
        <begin position="22"/>
        <end position="344"/>
    </location>
</feature>
<dbReference type="InterPro" id="IPR052196">
    <property type="entry name" value="Bact_Kbp"/>
</dbReference>
<feature type="signal peptide" evidence="1">
    <location>
        <begin position="1"/>
        <end position="21"/>
    </location>
</feature>
<sequence length="344" mass="37663">MRSFVLGVLLACIATSGFAFESPIKSDSPREYIVTRGDTLWDISNRFLKSPWLWPEIWHANAQIHNPHLIFPGDVISLVYVDGRPRLTIVRRGESGRTIKLSPKVRTLPAESAIPAIPLQAIDAFLNSSRIFNNMQEMEAAPYVFATKQQRIIAGTGDRIYARGQVKALYGRTLGVYRSGKMISDPASGELLGVVAIDIANAAMVKASSDVATLRLINSNREVRAGDRVLPADTFSQTTTFFPRAPDAPVEGAVVSVLDAVDRVGRLNTVIINKGLREGLKQGDLLTVHKSLQVKDPVSGQSVQLPPERVGMIMVYRPFEKLSYGIVLSANEDISIGDNIKSPE</sequence>
<evidence type="ECO:0000313" key="4">
    <source>
        <dbReference type="Proteomes" id="UP001209854"/>
    </source>
</evidence>
<organism evidence="3 4">
    <name type="scientific">Endozoicomonas gorgoniicola</name>
    <dbReference type="NCBI Taxonomy" id="1234144"/>
    <lineage>
        <taxon>Bacteria</taxon>
        <taxon>Pseudomonadati</taxon>
        <taxon>Pseudomonadota</taxon>
        <taxon>Gammaproteobacteria</taxon>
        <taxon>Oceanospirillales</taxon>
        <taxon>Endozoicomonadaceae</taxon>
        <taxon>Endozoicomonas</taxon>
    </lineage>
</organism>
<dbReference type="RefSeq" id="WP_262565116.1">
    <property type="nucleotide sequence ID" value="NZ_JAPFCC010000001.1"/>
</dbReference>
<evidence type="ECO:0000259" key="2">
    <source>
        <dbReference type="PROSITE" id="PS51782"/>
    </source>
</evidence>